<dbReference type="Proteomes" id="UP000261540">
    <property type="component" value="Unplaced"/>
</dbReference>
<dbReference type="GeneTree" id="ENSGT00940000174941"/>
<sequence>VEGQEGHVGHLDHLEAHTGNVTHGMALTTETCHQNLPSTDLDEIQTAVVGNKGSDLLAVLDELDSYTFSDSRIWLFIYLHFLKDNSLGVRSSSEGISLEGSAQMSLLVLLVVPFLLTAVVTQFSGCTQTATLACRKTTVSKQGQVSQL</sequence>
<reference evidence="1" key="2">
    <citation type="submission" date="2025-09" db="UniProtKB">
        <authorList>
            <consortium name="Ensembl"/>
        </authorList>
    </citation>
    <scope>IDENTIFICATION</scope>
</reference>
<proteinExistence type="predicted"/>
<name>A0A3B3QW14_9TELE</name>
<accession>A0A3B3QW14</accession>
<organism evidence="1 2">
    <name type="scientific">Paramormyrops kingsleyae</name>
    <dbReference type="NCBI Taxonomy" id="1676925"/>
    <lineage>
        <taxon>Eukaryota</taxon>
        <taxon>Metazoa</taxon>
        <taxon>Chordata</taxon>
        <taxon>Craniata</taxon>
        <taxon>Vertebrata</taxon>
        <taxon>Euteleostomi</taxon>
        <taxon>Actinopterygii</taxon>
        <taxon>Neopterygii</taxon>
        <taxon>Teleostei</taxon>
        <taxon>Osteoglossocephala</taxon>
        <taxon>Osteoglossomorpha</taxon>
        <taxon>Osteoglossiformes</taxon>
        <taxon>Mormyridae</taxon>
        <taxon>Paramormyrops</taxon>
    </lineage>
</organism>
<dbReference type="STRING" id="1676925.ENSPKIP00000010782"/>
<dbReference type="AlphaFoldDB" id="A0A3B3QW14"/>
<reference evidence="1" key="1">
    <citation type="submission" date="2025-08" db="UniProtKB">
        <authorList>
            <consortium name="Ensembl"/>
        </authorList>
    </citation>
    <scope>IDENTIFICATION</scope>
</reference>
<keyword evidence="2" id="KW-1185">Reference proteome</keyword>
<evidence type="ECO:0000313" key="2">
    <source>
        <dbReference type="Proteomes" id="UP000261540"/>
    </source>
</evidence>
<protein>
    <submittedName>
        <fullName evidence="1">Uncharacterized protein</fullName>
    </submittedName>
</protein>
<evidence type="ECO:0000313" key="1">
    <source>
        <dbReference type="Ensembl" id="ENSPKIP00000010782.1"/>
    </source>
</evidence>
<dbReference type="Ensembl" id="ENSPKIT00000034918.1">
    <property type="protein sequence ID" value="ENSPKIP00000010782.1"/>
    <property type="gene ID" value="ENSPKIG00000025364.1"/>
</dbReference>